<accession>A0ABQ3HFR1</accession>
<dbReference type="Pfam" id="PF07927">
    <property type="entry name" value="HicA_toxin"/>
    <property type="match status" value="1"/>
</dbReference>
<dbReference type="Gene3D" id="3.30.920.30">
    <property type="entry name" value="Hypothetical protein"/>
    <property type="match status" value="1"/>
</dbReference>
<proteinExistence type="inferred from homology"/>
<evidence type="ECO:0000256" key="2">
    <source>
        <dbReference type="ARBA" id="ARBA00022649"/>
    </source>
</evidence>
<keyword evidence="3" id="KW-0540">Nuclease</keyword>
<evidence type="ECO:0000256" key="7">
    <source>
        <dbReference type="ARBA" id="ARBA00023016"/>
    </source>
</evidence>
<dbReference type="EMBL" id="BMYP01000037">
    <property type="protein sequence ID" value="GHD80380.1"/>
    <property type="molecule type" value="Genomic_DNA"/>
</dbReference>
<keyword evidence="4" id="KW-0255">Endonuclease</keyword>
<evidence type="ECO:0000256" key="6">
    <source>
        <dbReference type="ARBA" id="ARBA00022884"/>
    </source>
</evidence>
<keyword evidence="5" id="KW-0378">Hydrolase</keyword>
<gene>
    <name evidence="8" type="ORF">GCM10011419_25020</name>
</gene>
<dbReference type="SUPFAM" id="SSF54786">
    <property type="entry name" value="YcfA/nrd intein domain"/>
    <property type="match status" value="1"/>
</dbReference>
<keyword evidence="6" id="KW-0694">RNA-binding</keyword>
<evidence type="ECO:0000256" key="3">
    <source>
        <dbReference type="ARBA" id="ARBA00022722"/>
    </source>
</evidence>
<keyword evidence="7" id="KW-0346">Stress response</keyword>
<evidence type="ECO:0000313" key="8">
    <source>
        <dbReference type="EMBL" id="GHD80380.1"/>
    </source>
</evidence>
<evidence type="ECO:0000256" key="1">
    <source>
        <dbReference type="ARBA" id="ARBA00006620"/>
    </source>
</evidence>
<organism evidence="8 9">
    <name type="scientific">Vogesella fluminis</name>
    <dbReference type="NCBI Taxonomy" id="1069161"/>
    <lineage>
        <taxon>Bacteria</taxon>
        <taxon>Pseudomonadati</taxon>
        <taxon>Pseudomonadota</taxon>
        <taxon>Betaproteobacteria</taxon>
        <taxon>Neisseriales</taxon>
        <taxon>Chromobacteriaceae</taxon>
        <taxon>Vogesella</taxon>
    </lineage>
</organism>
<evidence type="ECO:0008006" key="10">
    <source>
        <dbReference type="Google" id="ProtNLM"/>
    </source>
</evidence>
<dbReference type="RefSeq" id="WP_189354191.1">
    <property type="nucleotide sequence ID" value="NZ_BMYP01000037.1"/>
</dbReference>
<evidence type="ECO:0000256" key="4">
    <source>
        <dbReference type="ARBA" id="ARBA00022759"/>
    </source>
</evidence>
<keyword evidence="9" id="KW-1185">Reference proteome</keyword>
<name>A0ABQ3HFR1_9NEIS</name>
<sequence>MKYCSNKEIDRVVRQLIRQGWRFRRGGKHGRLTHPDGQQTLTVAKSPSDYRSLLNFRRDLRKAALLSMIESPPVD</sequence>
<comment type="caution">
    <text evidence="8">The sequence shown here is derived from an EMBL/GenBank/DDBJ whole genome shotgun (WGS) entry which is preliminary data.</text>
</comment>
<dbReference type="InterPro" id="IPR038570">
    <property type="entry name" value="HicA_sf"/>
</dbReference>
<protein>
    <recommendedName>
        <fullName evidence="10">Type II toxin-antitoxin system HicA family toxin</fullName>
    </recommendedName>
</protein>
<evidence type="ECO:0000313" key="9">
    <source>
        <dbReference type="Proteomes" id="UP000662678"/>
    </source>
</evidence>
<keyword evidence="2" id="KW-1277">Toxin-antitoxin system</keyword>
<dbReference type="InterPro" id="IPR012933">
    <property type="entry name" value="HicA_mRNA_interferase"/>
</dbReference>
<dbReference type="Proteomes" id="UP000662678">
    <property type="component" value="Unassembled WGS sequence"/>
</dbReference>
<evidence type="ECO:0000256" key="5">
    <source>
        <dbReference type="ARBA" id="ARBA00022801"/>
    </source>
</evidence>
<comment type="similarity">
    <text evidence="1">Belongs to the HicA mRNA interferase family.</text>
</comment>
<reference evidence="9" key="1">
    <citation type="journal article" date="2019" name="Int. J. Syst. Evol. Microbiol.">
        <title>The Global Catalogue of Microorganisms (GCM) 10K type strain sequencing project: providing services to taxonomists for standard genome sequencing and annotation.</title>
        <authorList>
            <consortium name="The Broad Institute Genomics Platform"/>
            <consortium name="The Broad Institute Genome Sequencing Center for Infectious Disease"/>
            <person name="Wu L."/>
            <person name="Ma J."/>
        </authorList>
    </citation>
    <scope>NUCLEOTIDE SEQUENCE [LARGE SCALE GENOMIC DNA]</scope>
    <source>
        <strain evidence="9">KCTC 23713</strain>
    </source>
</reference>